<sequence length="273" mass="28543">MTWLTLAALTLAACSFRPDPPQGSLQAAADLADSVEELRGVQSAEAAVYDVDRKDKPGEWYIQLIVDADSPSDITSLPVALTPLIKDAQRHGHTIRLALRFPGGPGIAPTSLGAISGGSVRTAIALRSIPEVLSVDGTSYAPSLHASMAPSTTLTTILPAVRGTLSEGGGDVPWVTVAWTGEVTTRVSVGISSAWPSEELAIALENIGRMSSLSYLYAMQRADSMPFITADLTKSADITVVADLLREATKSGIPAEAHFSLNGPNGEHLTGTI</sequence>
<protein>
    <submittedName>
        <fullName evidence="1">Uncharacterized protein</fullName>
    </submittedName>
</protein>
<reference evidence="1 2" key="1">
    <citation type="submission" date="2019-01" db="EMBL/GenBank/DDBJ databases">
        <title>Agromyces.</title>
        <authorList>
            <person name="Li J."/>
        </authorList>
    </citation>
    <scope>NUCLEOTIDE SEQUENCE [LARGE SCALE GENOMIC DNA]</scope>
    <source>
        <strain evidence="1 2">DSM 15934</strain>
    </source>
</reference>
<gene>
    <name evidence="1" type="ORF">ESP51_08175</name>
</gene>
<accession>A0A4Q2L510</accession>
<organism evidence="1 2">
    <name type="scientific">Agromyces albus</name>
    <dbReference type="NCBI Taxonomy" id="205332"/>
    <lineage>
        <taxon>Bacteria</taxon>
        <taxon>Bacillati</taxon>
        <taxon>Actinomycetota</taxon>
        <taxon>Actinomycetes</taxon>
        <taxon>Micrococcales</taxon>
        <taxon>Microbacteriaceae</taxon>
        <taxon>Agromyces</taxon>
    </lineage>
</organism>
<evidence type="ECO:0000313" key="1">
    <source>
        <dbReference type="EMBL" id="RXZ71493.1"/>
    </source>
</evidence>
<keyword evidence="2" id="KW-1185">Reference proteome</keyword>
<name>A0A4Q2L510_9MICO</name>
<dbReference type="RefSeq" id="WP_129520402.1">
    <property type="nucleotide sequence ID" value="NZ_SDPN01000011.1"/>
</dbReference>
<dbReference type="EMBL" id="SDPN01000011">
    <property type="protein sequence ID" value="RXZ71493.1"/>
    <property type="molecule type" value="Genomic_DNA"/>
</dbReference>
<dbReference type="AlphaFoldDB" id="A0A4Q2L510"/>
<dbReference type="Proteomes" id="UP000293865">
    <property type="component" value="Unassembled WGS sequence"/>
</dbReference>
<evidence type="ECO:0000313" key="2">
    <source>
        <dbReference type="Proteomes" id="UP000293865"/>
    </source>
</evidence>
<proteinExistence type="predicted"/>
<comment type="caution">
    <text evidence="1">The sequence shown here is derived from an EMBL/GenBank/DDBJ whole genome shotgun (WGS) entry which is preliminary data.</text>
</comment>
<dbReference type="OrthoDB" id="5118149at2"/>